<keyword evidence="9 11" id="KW-0072">Autophagy</keyword>
<dbReference type="Pfam" id="PF03416">
    <property type="entry name" value="Peptidase_C54"/>
    <property type="match status" value="1"/>
</dbReference>
<evidence type="ECO:0000256" key="10">
    <source>
        <dbReference type="ARBA" id="ARBA00029362"/>
    </source>
</evidence>
<keyword evidence="6 11" id="KW-0378">Hydrolase</keyword>
<evidence type="ECO:0000256" key="8">
    <source>
        <dbReference type="ARBA" id="ARBA00022927"/>
    </source>
</evidence>
<accession>A0A6B2LQF5</accession>
<dbReference type="GO" id="GO:0015031">
    <property type="term" value="P:protein transport"/>
    <property type="evidence" value="ECO:0007669"/>
    <property type="project" value="UniProtKB-KW"/>
</dbReference>
<evidence type="ECO:0000256" key="2">
    <source>
        <dbReference type="ARBA" id="ARBA00010958"/>
    </source>
</evidence>
<evidence type="ECO:0000259" key="12">
    <source>
        <dbReference type="Pfam" id="PF03416"/>
    </source>
</evidence>
<dbReference type="GO" id="GO:0000045">
    <property type="term" value="P:autophagosome assembly"/>
    <property type="evidence" value="ECO:0007669"/>
    <property type="project" value="TreeGrafter"/>
</dbReference>
<dbReference type="EC" id="3.4.22.-" evidence="11"/>
<dbReference type="GO" id="GO:0004197">
    <property type="term" value="F:cysteine-type endopeptidase activity"/>
    <property type="evidence" value="ECO:0007669"/>
    <property type="project" value="TreeGrafter"/>
</dbReference>
<dbReference type="GO" id="GO:0000423">
    <property type="term" value="P:mitophagy"/>
    <property type="evidence" value="ECO:0007669"/>
    <property type="project" value="TreeGrafter"/>
</dbReference>
<proteinExistence type="inferred from homology"/>
<evidence type="ECO:0000256" key="5">
    <source>
        <dbReference type="ARBA" id="ARBA00022670"/>
    </source>
</evidence>
<evidence type="ECO:0000256" key="6">
    <source>
        <dbReference type="ARBA" id="ARBA00022801"/>
    </source>
</evidence>
<reference evidence="13" key="1">
    <citation type="journal article" date="2020" name="J. Eukaryot. Microbiol.">
        <title>De novo Sequencing, Assembly and Annotation of the Transcriptome for the Free-Living Testate Amoeba Arcella intermedia.</title>
        <authorList>
            <person name="Ribeiro G.M."/>
            <person name="Porfirio-Sousa A.L."/>
            <person name="Maurer-Alcala X.X."/>
            <person name="Katz L.A."/>
            <person name="Lahr D.J.G."/>
        </authorList>
    </citation>
    <scope>NUCLEOTIDE SEQUENCE</scope>
</reference>
<comment type="subcellular location">
    <subcellularLocation>
        <location evidence="1 11">Cytoplasm</location>
    </subcellularLocation>
</comment>
<name>A0A6B2LQF5_9EUKA</name>
<dbReference type="GO" id="GO:0034727">
    <property type="term" value="P:piecemeal microautophagy of the nucleus"/>
    <property type="evidence" value="ECO:0007669"/>
    <property type="project" value="TreeGrafter"/>
</dbReference>
<keyword evidence="7" id="KW-0788">Thiol protease</keyword>
<keyword evidence="8 11" id="KW-0653">Protein transport</keyword>
<dbReference type="PANTHER" id="PTHR22624">
    <property type="entry name" value="CYSTEINE PROTEASE ATG4"/>
    <property type="match status" value="1"/>
</dbReference>
<evidence type="ECO:0000256" key="9">
    <source>
        <dbReference type="ARBA" id="ARBA00023006"/>
    </source>
</evidence>
<evidence type="ECO:0000256" key="1">
    <source>
        <dbReference type="ARBA" id="ARBA00004496"/>
    </source>
</evidence>
<dbReference type="GO" id="GO:0019786">
    <property type="term" value="F:protein-phosphatidylethanolamide deconjugating activity"/>
    <property type="evidence" value="ECO:0007669"/>
    <property type="project" value="InterPro"/>
</dbReference>
<evidence type="ECO:0000256" key="4">
    <source>
        <dbReference type="ARBA" id="ARBA00022490"/>
    </source>
</evidence>
<dbReference type="InterPro" id="IPR046792">
    <property type="entry name" value="Peptidase_C54_cat"/>
</dbReference>
<comment type="function">
    <text evidence="11">Cysteine protease that plays a key role in autophagy by mediating both proteolytic activation and delipidation of ATG8 family proteins.</text>
</comment>
<dbReference type="InterPro" id="IPR038765">
    <property type="entry name" value="Papain-like_cys_pep_sf"/>
</dbReference>
<protein>
    <recommendedName>
        <fullName evidence="11">Cysteine protease</fullName>
        <ecNumber evidence="11">3.4.22.-</ecNumber>
    </recommendedName>
</protein>
<dbReference type="GO" id="GO:0005737">
    <property type="term" value="C:cytoplasm"/>
    <property type="evidence" value="ECO:0007669"/>
    <property type="project" value="UniProtKB-SubCell"/>
</dbReference>
<dbReference type="GO" id="GO:0016485">
    <property type="term" value="P:protein processing"/>
    <property type="evidence" value="ECO:0007669"/>
    <property type="project" value="TreeGrafter"/>
</dbReference>
<evidence type="ECO:0000256" key="7">
    <source>
        <dbReference type="ARBA" id="ARBA00022807"/>
    </source>
</evidence>
<evidence type="ECO:0000256" key="11">
    <source>
        <dbReference type="RuleBase" id="RU363115"/>
    </source>
</evidence>
<evidence type="ECO:0000256" key="3">
    <source>
        <dbReference type="ARBA" id="ARBA00022448"/>
    </source>
</evidence>
<dbReference type="SUPFAM" id="SSF54001">
    <property type="entry name" value="Cysteine proteinases"/>
    <property type="match status" value="1"/>
</dbReference>
<feature type="domain" description="Peptidase C54 catalytic" evidence="12">
    <location>
        <begin position="1"/>
        <end position="108"/>
    </location>
</feature>
<dbReference type="GO" id="GO:0035973">
    <property type="term" value="P:aggrephagy"/>
    <property type="evidence" value="ECO:0007669"/>
    <property type="project" value="TreeGrafter"/>
</dbReference>
<organism evidence="13">
    <name type="scientific">Arcella intermedia</name>
    <dbReference type="NCBI Taxonomy" id="1963864"/>
    <lineage>
        <taxon>Eukaryota</taxon>
        <taxon>Amoebozoa</taxon>
        <taxon>Tubulinea</taxon>
        <taxon>Elardia</taxon>
        <taxon>Arcellinida</taxon>
        <taxon>Sphaerothecina</taxon>
        <taxon>Arcellidae</taxon>
        <taxon>Arcella</taxon>
    </lineage>
</organism>
<keyword evidence="4 11" id="KW-0963">Cytoplasm</keyword>
<dbReference type="AlphaFoldDB" id="A0A6B2LQF5"/>
<dbReference type="PANTHER" id="PTHR22624:SF49">
    <property type="entry name" value="CYSTEINE PROTEASE"/>
    <property type="match status" value="1"/>
</dbReference>
<dbReference type="EMBL" id="GIBP01009972">
    <property type="protein sequence ID" value="NDV38941.1"/>
    <property type="molecule type" value="Transcribed_RNA"/>
</dbReference>
<dbReference type="InterPro" id="IPR005078">
    <property type="entry name" value="Peptidase_C54"/>
</dbReference>
<evidence type="ECO:0000313" key="13">
    <source>
        <dbReference type="EMBL" id="NDV38941.1"/>
    </source>
</evidence>
<keyword evidence="3" id="KW-0813">Transport</keyword>
<comment type="catalytic activity">
    <reaction evidence="10">
        <text>[protein]-C-terminal L-amino acid-glycyl-phosphatidylethanolamide + H2O = [protein]-C-terminal L-amino acid-glycine + a 1,2-diacyl-sn-glycero-3-phosphoethanolamine</text>
        <dbReference type="Rhea" id="RHEA:67548"/>
        <dbReference type="Rhea" id="RHEA-COMP:17323"/>
        <dbReference type="Rhea" id="RHEA-COMP:17324"/>
        <dbReference type="ChEBI" id="CHEBI:15377"/>
        <dbReference type="ChEBI" id="CHEBI:64612"/>
        <dbReference type="ChEBI" id="CHEBI:172940"/>
        <dbReference type="ChEBI" id="CHEBI:172941"/>
    </reaction>
    <physiologicalReaction direction="left-to-right" evidence="10">
        <dbReference type="Rhea" id="RHEA:67549"/>
    </physiologicalReaction>
</comment>
<comment type="similarity">
    <text evidence="2 11">Belongs to the peptidase C54 family.</text>
</comment>
<keyword evidence="5 11" id="KW-0645">Protease</keyword>
<sequence>MIPVRLGTDKISPVYLPHIKYILASKFSVGIIGGKPRASLYFIGYQGDYVIYLDPHFVQPAVPKDLRKEDFETYQCKVPLKMPLADIDPSLAIGFFIKTEQDFEEFIEWQSSYQKINNYCIFTLSKDFNF</sequence>